<dbReference type="InterPro" id="IPR050109">
    <property type="entry name" value="HTH-type_TetR-like_transc_reg"/>
</dbReference>
<evidence type="ECO:0000256" key="2">
    <source>
        <dbReference type="ARBA" id="ARBA00023125"/>
    </source>
</evidence>
<feature type="domain" description="HTH tetR-type" evidence="5">
    <location>
        <begin position="16"/>
        <end position="76"/>
    </location>
</feature>
<dbReference type="Proteomes" id="UP001595957">
    <property type="component" value="Unassembled WGS sequence"/>
</dbReference>
<dbReference type="Gene3D" id="1.10.357.10">
    <property type="entry name" value="Tetracycline Repressor, domain 2"/>
    <property type="match status" value="1"/>
</dbReference>
<dbReference type="SUPFAM" id="SSF48498">
    <property type="entry name" value="Tetracyclin repressor-like, C-terminal domain"/>
    <property type="match status" value="1"/>
</dbReference>
<keyword evidence="7" id="KW-1185">Reference proteome</keyword>
<dbReference type="PANTHER" id="PTHR30055">
    <property type="entry name" value="HTH-TYPE TRANSCRIPTIONAL REGULATOR RUTR"/>
    <property type="match status" value="1"/>
</dbReference>
<dbReference type="SUPFAM" id="SSF46689">
    <property type="entry name" value="Homeodomain-like"/>
    <property type="match status" value="1"/>
</dbReference>
<keyword evidence="3" id="KW-0804">Transcription</keyword>
<evidence type="ECO:0000313" key="7">
    <source>
        <dbReference type="Proteomes" id="UP001595957"/>
    </source>
</evidence>
<reference evidence="7" key="1">
    <citation type="journal article" date="2019" name="Int. J. Syst. Evol. Microbiol.">
        <title>The Global Catalogue of Microorganisms (GCM) 10K type strain sequencing project: providing services to taxonomists for standard genome sequencing and annotation.</title>
        <authorList>
            <consortium name="The Broad Institute Genomics Platform"/>
            <consortium name="The Broad Institute Genome Sequencing Center for Infectious Disease"/>
            <person name="Wu L."/>
            <person name="Ma J."/>
        </authorList>
    </citation>
    <scope>NUCLEOTIDE SEQUENCE [LARGE SCALE GENOMIC DNA]</scope>
    <source>
        <strain evidence="7">NBRC 103632</strain>
    </source>
</reference>
<dbReference type="PANTHER" id="PTHR30055:SF234">
    <property type="entry name" value="HTH-TYPE TRANSCRIPTIONAL REGULATOR BETI"/>
    <property type="match status" value="1"/>
</dbReference>
<dbReference type="Pfam" id="PF00440">
    <property type="entry name" value="TetR_N"/>
    <property type="match status" value="1"/>
</dbReference>
<dbReference type="PROSITE" id="PS50977">
    <property type="entry name" value="HTH_TETR_2"/>
    <property type="match status" value="1"/>
</dbReference>
<organism evidence="6 7">
    <name type="scientific">Sphingobium tyrosinilyticum</name>
    <dbReference type="NCBI Taxonomy" id="2715436"/>
    <lineage>
        <taxon>Bacteria</taxon>
        <taxon>Pseudomonadati</taxon>
        <taxon>Pseudomonadota</taxon>
        <taxon>Alphaproteobacteria</taxon>
        <taxon>Sphingomonadales</taxon>
        <taxon>Sphingomonadaceae</taxon>
        <taxon>Sphingobium</taxon>
    </lineage>
</organism>
<evidence type="ECO:0000256" key="1">
    <source>
        <dbReference type="ARBA" id="ARBA00023015"/>
    </source>
</evidence>
<sequence length="213" mass="23208">MTSEPEPEPPQLTEPNKRSELLLSAAHQLLGERDLEALTIRALLDRSGLSRRAFYECYASKDALVIAVFARTLRQGAAYYNSQAGEYASPTEALRHIVTSIITNAHVDDGSGNLNRALAFAQEHLKLAAFHPNQLEDAVAPFVDMLRDVIAKGIREGEFVAADPRLTAKLVYNLVSATVHEEILNSGTGRSLTPPPALADCVWAFCERALASP</sequence>
<dbReference type="InterPro" id="IPR001647">
    <property type="entry name" value="HTH_TetR"/>
</dbReference>
<gene>
    <name evidence="6" type="ORF">ACFO3E_14950</name>
</gene>
<evidence type="ECO:0000313" key="6">
    <source>
        <dbReference type="EMBL" id="MFC4595478.1"/>
    </source>
</evidence>
<name>A0ABV9F2E2_9SPHN</name>
<protein>
    <submittedName>
        <fullName evidence="6">TetR/AcrR family transcriptional regulator</fullName>
    </submittedName>
</protein>
<evidence type="ECO:0000259" key="5">
    <source>
        <dbReference type="PROSITE" id="PS50977"/>
    </source>
</evidence>
<proteinExistence type="predicted"/>
<feature type="DNA-binding region" description="H-T-H motif" evidence="4">
    <location>
        <begin position="39"/>
        <end position="58"/>
    </location>
</feature>
<dbReference type="InterPro" id="IPR009057">
    <property type="entry name" value="Homeodomain-like_sf"/>
</dbReference>
<accession>A0ABV9F2E2</accession>
<keyword evidence="2 4" id="KW-0238">DNA-binding</keyword>
<dbReference type="InterPro" id="IPR036271">
    <property type="entry name" value="Tet_transcr_reg_TetR-rel_C_sf"/>
</dbReference>
<dbReference type="Gene3D" id="1.10.10.60">
    <property type="entry name" value="Homeodomain-like"/>
    <property type="match status" value="1"/>
</dbReference>
<dbReference type="EMBL" id="JBHSFZ010000032">
    <property type="protein sequence ID" value="MFC4595478.1"/>
    <property type="molecule type" value="Genomic_DNA"/>
</dbReference>
<comment type="caution">
    <text evidence="6">The sequence shown here is derived from an EMBL/GenBank/DDBJ whole genome shotgun (WGS) entry which is preliminary data.</text>
</comment>
<dbReference type="RefSeq" id="WP_380805703.1">
    <property type="nucleotide sequence ID" value="NZ_JBHSFZ010000032.1"/>
</dbReference>
<evidence type="ECO:0000256" key="4">
    <source>
        <dbReference type="PROSITE-ProRule" id="PRU00335"/>
    </source>
</evidence>
<keyword evidence="1" id="KW-0805">Transcription regulation</keyword>
<evidence type="ECO:0000256" key="3">
    <source>
        <dbReference type="ARBA" id="ARBA00023163"/>
    </source>
</evidence>